<protein>
    <recommendedName>
        <fullName evidence="1">Stage 0 sporulation protein A homolog</fullName>
    </recommendedName>
</protein>
<evidence type="ECO:0000256" key="2">
    <source>
        <dbReference type="ARBA" id="ARBA00024867"/>
    </source>
</evidence>
<dbReference type="PROSITE" id="PS50110">
    <property type="entry name" value="RESPONSE_REGULATORY"/>
    <property type="match status" value="1"/>
</dbReference>
<dbReference type="AlphaFoldDB" id="A0A4R1R4V1"/>
<dbReference type="STRING" id="1469948.GCA_000732725_00247"/>
<feature type="domain" description="Response regulatory" evidence="4">
    <location>
        <begin position="9"/>
        <end position="133"/>
    </location>
</feature>
<gene>
    <name evidence="6" type="ORF">EDD76_102212</name>
</gene>
<organism evidence="6 7">
    <name type="scientific">Kineothrix alysoides</name>
    <dbReference type="NCBI Taxonomy" id="1469948"/>
    <lineage>
        <taxon>Bacteria</taxon>
        <taxon>Bacillati</taxon>
        <taxon>Bacillota</taxon>
        <taxon>Clostridia</taxon>
        <taxon>Lachnospirales</taxon>
        <taxon>Lachnospiraceae</taxon>
        <taxon>Kineothrix</taxon>
    </lineage>
</organism>
<dbReference type="Proteomes" id="UP000295718">
    <property type="component" value="Unassembled WGS sequence"/>
</dbReference>
<proteinExistence type="predicted"/>
<dbReference type="InterPro" id="IPR001789">
    <property type="entry name" value="Sig_transdc_resp-reg_receiver"/>
</dbReference>
<evidence type="ECO:0000313" key="6">
    <source>
        <dbReference type="EMBL" id="TCL60514.1"/>
    </source>
</evidence>
<feature type="modified residue" description="4-aspartylphosphate" evidence="3">
    <location>
        <position position="65"/>
    </location>
</feature>
<dbReference type="SMART" id="SM00850">
    <property type="entry name" value="LytTR"/>
    <property type="match status" value="1"/>
</dbReference>
<dbReference type="OrthoDB" id="1999086at2"/>
<evidence type="ECO:0000256" key="1">
    <source>
        <dbReference type="ARBA" id="ARBA00018672"/>
    </source>
</evidence>
<dbReference type="GO" id="GO:0000160">
    <property type="term" value="P:phosphorelay signal transduction system"/>
    <property type="evidence" value="ECO:0007669"/>
    <property type="project" value="InterPro"/>
</dbReference>
<keyword evidence="6" id="KW-0238">DNA-binding</keyword>
<dbReference type="InterPro" id="IPR007492">
    <property type="entry name" value="LytTR_DNA-bd_dom"/>
</dbReference>
<dbReference type="Gene3D" id="2.40.50.1020">
    <property type="entry name" value="LytTr DNA-binding domain"/>
    <property type="match status" value="1"/>
</dbReference>
<keyword evidence="7" id="KW-1185">Reference proteome</keyword>
<dbReference type="Gene3D" id="3.40.50.2300">
    <property type="match status" value="1"/>
</dbReference>
<evidence type="ECO:0000256" key="3">
    <source>
        <dbReference type="PROSITE-ProRule" id="PRU00169"/>
    </source>
</evidence>
<feature type="domain" description="HTH LytTR-type" evidence="5">
    <location>
        <begin position="143"/>
        <end position="244"/>
    </location>
</feature>
<comment type="function">
    <text evidence="2">May play the central regulatory role in sporulation. It may be an element of the effector pathway responsible for the activation of sporulation genes in response to nutritional stress. Spo0A may act in concert with spo0H (a sigma factor) to control the expression of some genes that are critical to the sporulation process.</text>
</comment>
<evidence type="ECO:0000259" key="5">
    <source>
        <dbReference type="PROSITE" id="PS50930"/>
    </source>
</evidence>
<name>A0A4R1R4V1_9FIRM</name>
<dbReference type="GO" id="GO:0003677">
    <property type="term" value="F:DNA binding"/>
    <property type="evidence" value="ECO:0007669"/>
    <property type="project" value="UniProtKB-KW"/>
</dbReference>
<dbReference type="RefSeq" id="WP_031389029.1">
    <property type="nucleotide sequence ID" value="NZ_JPNB01000001.1"/>
</dbReference>
<evidence type="ECO:0000313" key="7">
    <source>
        <dbReference type="Proteomes" id="UP000295718"/>
    </source>
</evidence>
<dbReference type="SUPFAM" id="SSF52172">
    <property type="entry name" value="CheY-like"/>
    <property type="match status" value="1"/>
</dbReference>
<comment type="caution">
    <text evidence="6">The sequence shown here is derived from an EMBL/GenBank/DDBJ whole genome shotgun (WGS) entry which is preliminary data.</text>
</comment>
<dbReference type="EMBL" id="SLUO01000002">
    <property type="protein sequence ID" value="TCL60514.1"/>
    <property type="molecule type" value="Genomic_DNA"/>
</dbReference>
<keyword evidence="3" id="KW-0597">Phosphoprotein</keyword>
<dbReference type="InterPro" id="IPR011006">
    <property type="entry name" value="CheY-like_superfamily"/>
</dbReference>
<evidence type="ECO:0000259" key="4">
    <source>
        <dbReference type="PROSITE" id="PS50110"/>
    </source>
</evidence>
<accession>A0A4R1R4V1</accession>
<reference evidence="6 7" key="1">
    <citation type="submission" date="2019-03" db="EMBL/GenBank/DDBJ databases">
        <title>Genomic Encyclopedia of Type Strains, Phase IV (KMG-IV): sequencing the most valuable type-strain genomes for metagenomic binning, comparative biology and taxonomic classification.</title>
        <authorList>
            <person name="Goeker M."/>
        </authorList>
    </citation>
    <scope>NUCLEOTIDE SEQUENCE [LARGE SCALE GENOMIC DNA]</scope>
    <source>
        <strain evidence="6 7">DSM 100556</strain>
    </source>
</reference>
<dbReference type="PROSITE" id="PS50930">
    <property type="entry name" value="HTH_LYTTR"/>
    <property type="match status" value="1"/>
</dbReference>
<dbReference type="Pfam" id="PF04397">
    <property type="entry name" value="LytTR"/>
    <property type="match status" value="1"/>
</dbReference>
<sequence>MQTESFTLHIAICDANVGDRKQMERLLQREADKRAKDNNVLYVDSYGSIPAIMRSPMIYDAFYIDMASGETNGAALALLLRDAGVTAPIVLCVSSVDYRELFCAYSEVERRNIFFLDKPIKKEELSASIDQMSALKNQIMPTIELRGETITRYVEEDDIVYAKADGRYVHVYLKDGSIISVLSSITNLYSQLAAYTHYAAVSRSSMVNVIYLKKVTLTKLTLTDGTVIRTSPSYSMDIKKALRQSAEEL</sequence>